<keyword evidence="3" id="KW-1185">Reference proteome</keyword>
<organism evidence="2 3">
    <name type="scientific">Aspergillus violaceofuscus (strain CBS 115571)</name>
    <dbReference type="NCBI Taxonomy" id="1450538"/>
    <lineage>
        <taxon>Eukaryota</taxon>
        <taxon>Fungi</taxon>
        <taxon>Dikarya</taxon>
        <taxon>Ascomycota</taxon>
        <taxon>Pezizomycotina</taxon>
        <taxon>Eurotiomycetes</taxon>
        <taxon>Eurotiomycetidae</taxon>
        <taxon>Eurotiales</taxon>
        <taxon>Aspergillaceae</taxon>
        <taxon>Aspergillus</taxon>
    </lineage>
</organism>
<keyword evidence="1" id="KW-0472">Membrane</keyword>
<evidence type="ECO:0000313" key="2">
    <source>
        <dbReference type="EMBL" id="PYI23389.1"/>
    </source>
</evidence>
<feature type="transmembrane region" description="Helical" evidence="1">
    <location>
        <begin position="30"/>
        <end position="48"/>
    </location>
</feature>
<sequence length="56" mass="6282">MLICPWALNTVYTIHVYRVFVPAYFTYSPIYVFHGFCSFVSLSSLLASNGSALRSA</sequence>
<name>A0A2V5HG46_ASPV1</name>
<reference evidence="2 3" key="1">
    <citation type="submission" date="2018-02" db="EMBL/GenBank/DDBJ databases">
        <title>The genomes of Aspergillus section Nigri reveals drivers in fungal speciation.</title>
        <authorList>
            <consortium name="DOE Joint Genome Institute"/>
            <person name="Vesth T.C."/>
            <person name="Nybo J."/>
            <person name="Theobald S."/>
            <person name="Brandl J."/>
            <person name="Frisvad J.C."/>
            <person name="Nielsen K.F."/>
            <person name="Lyhne E.K."/>
            <person name="Kogle M.E."/>
            <person name="Kuo A."/>
            <person name="Riley R."/>
            <person name="Clum A."/>
            <person name="Nolan M."/>
            <person name="Lipzen A."/>
            <person name="Salamov A."/>
            <person name="Henrissat B."/>
            <person name="Wiebenga A."/>
            <person name="De vries R.P."/>
            <person name="Grigoriev I.V."/>
            <person name="Mortensen U.H."/>
            <person name="Andersen M.R."/>
            <person name="Baker S.E."/>
        </authorList>
    </citation>
    <scope>NUCLEOTIDE SEQUENCE [LARGE SCALE GENOMIC DNA]</scope>
    <source>
        <strain evidence="2 3">CBS 115571</strain>
    </source>
</reference>
<dbReference type="Proteomes" id="UP000249829">
    <property type="component" value="Unassembled WGS sequence"/>
</dbReference>
<keyword evidence="1" id="KW-0812">Transmembrane</keyword>
<protein>
    <submittedName>
        <fullName evidence="2">Uncharacterized protein</fullName>
    </submittedName>
</protein>
<proteinExistence type="predicted"/>
<dbReference type="AlphaFoldDB" id="A0A2V5HG46"/>
<dbReference type="EMBL" id="KZ825106">
    <property type="protein sequence ID" value="PYI23389.1"/>
    <property type="molecule type" value="Genomic_DNA"/>
</dbReference>
<keyword evidence="1" id="KW-1133">Transmembrane helix</keyword>
<accession>A0A2V5HG46</accession>
<gene>
    <name evidence="2" type="ORF">BO99DRAFT_399332</name>
</gene>
<evidence type="ECO:0000313" key="3">
    <source>
        <dbReference type="Proteomes" id="UP000249829"/>
    </source>
</evidence>
<evidence type="ECO:0000256" key="1">
    <source>
        <dbReference type="SAM" id="Phobius"/>
    </source>
</evidence>